<feature type="region of interest" description="Disordered" evidence="6">
    <location>
        <begin position="57"/>
        <end position="76"/>
    </location>
</feature>
<feature type="compositionally biased region" description="Low complexity" evidence="6">
    <location>
        <begin position="672"/>
        <end position="684"/>
    </location>
</feature>
<evidence type="ECO:0000259" key="7">
    <source>
        <dbReference type="PROSITE" id="PS50217"/>
    </source>
</evidence>
<feature type="compositionally biased region" description="Low complexity" evidence="6">
    <location>
        <begin position="153"/>
        <end position="162"/>
    </location>
</feature>
<comment type="subcellular location">
    <subcellularLocation>
        <location evidence="1">Nucleus</location>
    </subcellularLocation>
</comment>
<keyword evidence="4" id="KW-0539">Nucleus</keyword>
<evidence type="ECO:0000313" key="8">
    <source>
        <dbReference type="EMBL" id="KAG0141371.1"/>
    </source>
</evidence>
<feature type="compositionally biased region" description="Low complexity" evidence="6">
    <location>
        <begin position="552"/>
        <end position="570"/>
    </location>
</feature>
<keyword evidence="2" id="KW-0805">Transcription regulation</keyword>
<evidence type="ECO:0000256" key="2">
    <source>
        <dbReference type="ARBA" id="ARBA00023015"/>
    </source>
</evidence>
<feature type="region of interest" description="Disordered" evidence="6">
    <location>
        <begin position="671"/>
        <end position="691"/>
    </location>
</feature>
<feature type="compositionally biased region" description="Polar residues" evidence="6">
    <location>
        <begin position="41"/>
        <end position="52"/>
    </location>
</feature>
<feature type="region of interest" description="Disordered" evidence="6">
    <location>
        <begin position="391"/>
        <end position="413"/>
    </location>
</feature>
<feature type="compositionally biased region" description="Polar residues" evidence="6">
    <location>
        <begin position="399"/>
        <end position="410"/>
    </location>
</feature>
<feature type="region of interest" description="Disordered" evidence="6">
    <location>
        <begin position="28"/>
        <end position="52"/>
    </location>
</feature>
<feature type="compositionally biased region" description="Low complexity" evidence="6">
    <location>
        <begin position="278"/>
        <end position="288"/>
    </location>
</feature>
<keyword evidence="9" id="KW-1185">Reference proteome</keyword>
<evidence type="ECO:0000313" key="9">
    <source>
        <dbReference type="Proteomes" id="UP000886653"/>
    </source>
</evidence>
<dbReference type="InterPro" id="IPR046347">
    <property type="entry name" value="bZIP_sf"/>
</dbReference>
<feature type="region of interest" description="Disordered" evidence="6">
    <location>
        <begin position="461"/>
        <end position="579"/>
    </location>
</feature>
<feature type="compositionally biased region" description="Polar residues" evidence="6">
    <location>
        <begin position="479"/>
        <end position="495"/>
    </location>
</feature>
<dbReference type="GO" id="GO:0005634">
    <property type="term" value="C:nucleus"/>
    <property type="evidence" value="ECO:0007669"/>
    <property type="project" value="UniProtKB-SubCell"/>
</dbReference>
<feature type="coiled-coil region" evidence="5">
    <location>
        <begin position="597"/>
        <end position="638"/>
    </location>
</feature>
<keyword evidence="3" id="KW-0804">Transcription</keyword>
<dbReference type="InterPro" id="IPR051027">
    <property type="entry name" value="bZIP_transcription_factors"/>
</dbReference>
<feature type="compositionally biased region" description="Low complexity" evidence="6">
    <location>
        <begin position="64"/>
        <end position="76"/>
    </location>
</feature>
<name>A0A9P6N7K7_9BASI</name>
<dbReference type="CDD" id="cd14687">
    <property type="entry name" value="bZIP_ATF2"/>
    <property type="match status" value="1"/>
</dbReference>
<sequence length="691" mass="74134">MTVRGGLPLSNTRTSLPQIKSKFDLEPNPFEQSFKGGSGGTNLNPIESCSTSNLNSPSINHLLNSDSNQRSRRTQSSSPLIFNHHHHYHLSPPIIRNTPTDNKVLSLPGIATIASPSNNHKHDHHSNSASPPPSSSSTSHHPPPPPPPPPPTQSTHHSLTTPFGWSPFNALAHDSLRSGPLSPALLNGPTARPNPLSTHTGLTPLIGINPSTTAPTGTFTPGTQALLAILSSASTTSPPLALSTEPSPVTATTALELPTQPITSRSSPKTRNEVLRLSTSSSSSSTSHHPPPPPPSSTTTTTTTTTTTIKSSNSNHLLPPPPLPSTIPPDDILTKASTPIISHAAQHSLLVSGAGGGKGDRSNPTSIKPAPILLDSSPVLVPGPYVMNRTDRTYEPPSTRLTKSPIQPQGSYPPYMFAPDPSSSSNPLYLLTTAASHDRFNHHHQQMDDATVTAANALTGLGAGNGGSRNGSRYPSPAPTTNYIINTSQPPQQYNGMIKSPYNSNKKRSLNGNNNSNKKAGKRKKEIESIEDEDGFGSDLESDNGIGTSSLNQQQQEWDNNNNSKGSNGKVETEEEKRKNFLERNRQGKLIAALKCRQRKKAWLANLQTKVETLERENENLELTIIKLKEEVESVKSILISHHSDCRILVGRRDISVGELVRGGIGGIIGNQQQSQQQQQQQQQHPNGYGF</sequence>
<dbReference type="PROSITE" id="PS50217">
    <property type="entry name" value="BZIP"/>
    <property type="match status" value="1"/>
</dbReference>
<evidence type="ECO:0000256" key="1">
    <source>
        <dbReference type="ARBA" id="ARBA00004123"/>
    </source>
</evidence>
<keyword evidence="5" id="KW-0175">Coiled coil</keyword>
<evidence type="ECO:0000256" key="6">
    <source>
        <dbReference type="SAM" id="MobiDB-lite"/>
    </source>
</evidence>
<dbReference type="PANTHER" id="PTHR19304">
    <property type="entry name" value="CYCLIC-AMP RESPONSE ELEMENT BINDING PROTEIN"/>
    <property type="match status" value="1"/>
</dbReference>
<accession>A0A9P6N7K7</accession>
<feature type="region of interest" description="Disordered" evidence="6">
    <location>
        <begin position="112"/>
        <end position="163"/>
    </location>
</feature>
<feature type="region of interest" description="Disordered" evidence="6">
    <location>
        <begin position="182"/>
        <end position="220"/>
    </location>
</feature>
<evidence type="ECO:0000256" key="3">
    <source>
        <dbReference type="ARBA" id="ARBA00023163"/>
    </source>
</evidence>
<dbReference type="SMART" id="SM00338">
    <property type="entry name" value="BRLZ"/>
    <property type="match status" value="1"/>
</dbReference>
<dbReference type="GO" id="GO:0003700">
    <property type="term" value="F:DNA-binding transcription factor activity"/>
    <property type="evidence" value="ECO:0007669"/>
    <property type="project" value="InterPro"/>
</dbReference>
<dbReference type="Proteomes" id="UP000886653">
    <property type="component" value="Unassembled WGS sequence"/>
</dbReference>
<feature type="compositionally biased region" description="Low complexity" evidence="6">
    <location>
        <begin position="297"/>
        <end position="317"/>
    </location>
</feature>
<evidence type="ECO:0000256" key="5">
    <source>
        <dbReference type="SAM" id="Coils"/>
    </source>
</evidence>
<dbReference type="SUPFAM" id="SSF57959">
    <property type="entry name" value="Leucine zipper domain"/>
    <property type="match status" value="1"/>
</dbReference>
<dbReference type="Pfam" id="PF11785">
    <property type="entry name" value="Aft1_OSA"/>
    <property type="match status" value="1"/>
</dbReference>
<dbReference type="AlphaFoldDB" id="A0A9P6N7K7"/>
<evidence type="ECO:0000256" key="4">
    <source>
        <dbReference type="ARBA" id="ARBA00023242"/>
    </source>
</evidence>
<dbReference type="Pfam" id="PF00170">
    <property type="entry name" value="bZIP_1"/>
    <property type="match status" value="1"/>
</dbReference>
<dbReference type="EMBL" id="MU167389">
    <property type="protein sequence ID" value="KAG0141371.1"/>
    <property type="molecule type" value="Genomic_DNA"/>
</dbReference>
<feature type="compositionally biased region" description="Pro residues" evidence="6">
    <location>
        <begin position="141"/>
        <end position="152"/>
    </location>
</feature>
<reference evidence="8" key="1">
    <citation type="submission" date="2013-11" db="EMBL/GenBank/DDBJ databases">
        <title>Genome sequence of the fusiform rust pathogen reveals effectors for host alternation and coevolution with pine.</title>
        <authorList>
            <consortium name="DOE Joint Genome Institute"/>
            <person name="Smith K."/>
            <person name="Pendleton A."/>
            <person name="Kubisiak T."/>
            <person name="Anderson C."/>
            <person name="Salamov A."/>
            <person name="Aerts A."/>
            <person name="Riley R."/>
            <person name="Clum A."/>
            <person name="Lindquist E."/>
            <person name="Ence D."/>
            <person name="Campbell M."/>
            <person name="Kronenberg Z."/>
            <person name="Feau N."/>
            <person name="Dhillon B."/>
            <person name="Hamelin R."/>
            <person name="Burleigh J."/>
            <person name="Smith J."/>
            <person name="Yandell M."/>
            <person name="Nelson C."/>
            <person name="Grigoriev I."/>
            <person name="Davis J."/>
        </authorList>
    </citation>
    <scope>NUCLEOTIDE SEQUENCE</scope>
    <source>
        <strain evidence="8">G11</strain>
    </source>
</reference>
<protein>
    <recommendedName>
        <fullName evidence="7">BZIP domain-containing protein</fullName>
    </recommendedName>
</protein>
<proteinExistence type="predicted"/>
<dbReference type="InterPro" id="IPR020956">
    <property type="entry name" value="TF_Aft1_OSM"/>
</dbReference>
<feature type="domain" description="BZIP" evidence="7">
    <location>
        <begin position="583"/>
        <end position="642"/>
    </location>
</feature>
<feature type="compositionally biased region" description="Acidic residues" evidence="6">
    <location>
        <begin position="529"/>
        <end position="542"/>
    </location>
</feature>
<comment type="caution">
    <text evidence="8">The sequence shown here is derived from an EMBL/GenBank/DDBJ whole genome shotgun (WGS) entry which is preliminary data.</text>
</comment>
<feature type="region of interest" description="Disordered" evidence="6">
    <location>
        <begin position="255"/>
        <end position="332"/>
    </location>
</feature>
<dbReference type="OrthoDB" id="295274at2759"/>
<feature type="compositionally biased region" description="Pro residues" evidence="6">
    <location>
        <begin position="318"/>
        <end position="327"/>
    </location>
</feature>
<organism evidence="8 9">
    <name type="scientific">Cronartium quercuum f. sp. fusiforme G11</name>
    <dbReference type="NCBI Taxonomy" id="708437"/>
    <lineage>
        <taxon>Eukaryota</taxon>
        <taxon>Fungi</taxon>
        <taxon>Dikarya</taxon>
        <taxon>Basidiomycota</taxon>
        <taxon>Pucciniomycotina</taxon>
        <taxon>Pucciniomycetes</taxon>
        <taxon>Pucciniales</taxon>
        <taxon>Coleosporiaceae</taxon>
        <taxon>Cronartium</taxon>
    </lineage>
</organism>
<feature type="compositionally biased region" description="Polar residues" evidence="6">
    <location>
        <begin position="260"/>
        <end position="269"/>
    </location>
</feature>
<dbReference type="Gene3D" id="1.20.5.170">
    <property type="match status" value="1"/>
</dbReference>
<dbReference type="InterPro" id="IPR004827">
    <property type="entry name" value="bZIP"/>
</dbReference>
<gene>
    <name evidence="8" type="ORF">CROQUDRAFT_98870</name>
</gene>